<dbReference type="InterPro" id="IPR005162">
    <property type="entry name" value="Retrotrans_gag_dom"/>
</dbReference>
<proteinExistence type="predicted"/>
<dbReference type="PANTHER" id="PTHR32108:SF9">
    <property type="entry name" value="REVERSE TRANSCRIPTASE RNASE H-LIKE DOMAIN-CONTAINING PROTEIN"/>
    <property type="match status" value="1"/>
</dbReference>
<feature type="domain" description="Retrotransposon gag" evidence="1">
    <location>
        <begin position="8"/>
        <end position="78"/>
    </location>
</feature>
<evidence type="ECO:0000313" key="2">
    <source>
        <dbReference type="EMBL" id="MCH97579.1"/>
    </source>
</evidence>
<dbReference type="EMBL" id="LXQA010035323">
    <property type="protein sequence ID" value="MCH97579.1"/>
    <property type="molecule type" value="Genomic_DNA"/>
</dbReference>
<organism evidence="2 3">
    <name type="scientific">Trifolium medium</name>
    <dbReference type="NCBI Taxonomy" id="97028"/>
    <lineage>
        <taxon>Eukaryota</taxon>
        <taxon>Viridiplantae</taxon>
        <taxon>Streptophyta</taxon>
        <taxon>Embryophyta</taxon>
        <taxon>Tracheophyta</taxon>
        <taxon>Spermatophyta</taxon>
        <taxon>Magnoliopsida</taxon>
        <taxon>eudicotyledons</taxon>
        <taxon>Gunneridae</taxon>
        <taxon>Pentapetalae</taxon>
        <taxon>rosids</taxon>
        <taxon>fabids</taxon>
        <taxon>Fabales</taxon>
        <taxon>Fabaceae</taxon>
        <taxon>Papilionoideae</taxon>
        <taxon>50 kb inversion clade</taxon>
        <taxon>NPAAA clade</taxon>
        <taxon>Hologalegina</taxon>
        <taxon>IRL clade</taxon>
        <taxon>Trifolieae</taxon>
        <taxon>Trifolium</taxon>
    </lineage>
</organism>
<dbReference type="Proteomes" id="UP000265520">
    <property type="component" value="Unassembled WGS sequence"/>
</dbReference>
<evidence type="ECO:0000313" key="3">
    <source>
        <dbReference type="Proteomes" id="UP000265520"/>
    </source>
</evidence>
<reference evidence="2 3" key="1">
    <citation type="journal article" date="2018" name="Front. Plant Sci.">
        <title>Red Clover (Trifolium pratense) and Zigzag Clover (T. medium) - A Picture of Genomic Similarities and Differences.</title>
        <authorList>
            <person name="Dluhosova J."/>
            <person name="Istvanek J."/>
            <person name="Nedelnik J."/>
            <person name="Repkova J."/>
        </authorList>
    </citation>
    <scope>NUCLEOTIDE SEQUENCE [LARGE SCALE GENOMIC DNA]</scope>
    <source>
        <strain evidence="3">cv. 10/8</strain>
        <tissue evidence="2">Leaf</tissue>
    </source>
</reference>
<protein>
    <recommendedName>
        <fullName evidence="1">Retrotransposon gag domain-containing protein</fullName>
    </recommendedName>
</protein>
<name>A0A392NEF4_9FABA</name>
<dbReference type="PANTHER" id="PTHR32108">
    <property type="entry name" value="DNA-DIRECTED RNA POLYMERASE SUBUNIT ALPHA"/>
    <property type="match status" value="1"/>
</dbReference>
<comment type="caution">
    <text evidence="2">The sequence shown here is derived from an EMBL/GenBank/DDBJ whole genome shotgun (WGS) entry which is preliminary data.</text>
</comment>
<sequence>MDLDRVSVSSFNDLASAFIRQYNYNSYLAPDRDELRALAQKGNESFKEYAQRWRELATQIRPPVEEKELCKLFLHTLSPFYYEKMVASVTKNFTEMVEIGMRLEEGVRQGRLTREDALAKNTKRFGNVYPRKEEQKVGMFARGEPQSGYPIYPHITAVSTIPQQLCNQSVRAQRKQSFDPIPMKYADLLPALLAKKLVHTKPPPPAPEKLPAWYHADLTCAFHQGAPGHDVEQCYALRKEVQNLVRTNMLSFNDPSLNVQSSLSA</sequence>
<dbReference type="Pfam" id="PF03732">
    <property type="entry name" value="Retrotrans_gag"/>
    <property type="match status" value="1"/>
</dbReference>
<keyword evidence="3" id="KW-1185">Reference proteome</keyword>
<evidence type="ECO:0000259" key="1">
    <source>
        <dbReference type="Pfam" id="PF03732"/>
    </source>
</evidence>
<dbReference type="AlphaFoldDB" id="A0A392NEF4"/>
<accession>A0A392NEF4</accession>